<keyword evidence="3" id="KW-1185">Reference proteome</keyword>
<dbReference type="STRING" id="75743.A0A401PWY4"/>
<dbReference type="SUPFAM" id="SSF50370">
    <property type="entry name" value="Ricin B-like lectins"/>
    <property type="match status" value="1"/>
</dbReference>
<dbReference type="Gene3D" id="2.80.10.50">
    <property type="match status" value="1"/>
</dbReference>
<reference evidence="2 3" key="1">
    <citation type="journal article" date="2018" name="Nat. Ecol. Evol.">
        <title>Shark genomes provide insights into elasmobranch evolution and the origin of vertebrates.</title>
        <authorList>
            <person name="Hara Y"/>
            <person name="Yamaguchi K"/>
            <person name="Onimaru K"/>
            <person name="Kadota M"/>
            <person name="Koyanagi M"/>
            <person name="Keeley SD"/>
            <person name="Tatsumi K"/>
            <person name="Tanaka K"/>
            <person name="Motone F"/>
            <person name="Kageyama Y"/>
            <person name="Nozu R"/>
            <person name="Adachi N"/>
            <person name="Nishimura O"/>
            <person name="Nakagawa R"/>
            <person name="Tanegashima C"/>
            <person name="Kiyatake I"/>
            <person name="Matsumoto R"/>
            <person name="Murakumo K"/>
            <person name="Nishida K"/>
            <person name="Terakita A"/>
            <person name="Kuratani S"/>
            <person name="Sato K"/>
            <person name="Hyodo S Kuraku.S."/>
        </authorList>
    </citation>
    <scope>NUCLEOTIDE SEQUENCE [LARGE SCALE GENOMIC DNA]</scope>
</reference>
<sequence length="163" mass="17559">MCAESIPAAAGDPAKLGDVNINIGLGLDVIYLRANGLGEIRHLQTAKCISAQNHPSQKAGIVVVKECDLSDPDQIWVYDEEHELVLANLLCLDMAETRLSDSPRLMKCHGSGGSQQWTLGKNNRIYQVSAGQCLQVVDPADIKGYIAIAICDGSAAQQWQIES</sequence>
<accession>A0A401PWY4</accession>
<proteinExistence type="predicted"/>
<dbReference type="FunFam" id="2.80.10.50:FF:000029">
    <property type="entry name" value="Polypeptide N-acetylgalactosaminyltransferase"/>
    <property type="match status" value="1"/>
</dbReference>
<evidence type="ECO:0000259" key="1">
    <source>
        <dbReference type="SMART" id="SM00458"/>
    </source>
</evidence>
<organism evidence="2 3">
    <name type="scientific">Scyliorhinus torazame</name>
    <name type="common">Cloudy catshark</name>
    <name type="synonym">Catulus torazame</name>
    <dbReference type="NCBI Taxonomy" id="75743"/>
    <lineage>
        <taxon>Eukaryota</taxon>
        <taxon>Metazoa</taxon>
        <taxon>Chordata</taxon>
        <taxon>Craniata</taxon>
        <taxon>Vertebrata</taxon>
        <taxon>Chondrichthyes</taxon>
        <taxon>Elasmobranchii</taxon>
        <taxon>Galeomorphii</taxon>
        <taxon>Galeoidea</taxon>
        <taxon>Carcharhiniformes</taxon>
        <taxon>Scyliorhinidae</taxon>
        <taxon>Scyliorhinus</taxon>
    </lineage>
</organism>
<protein>
    <recommendedName>
        <fullName evidence="1">Ricin B lectin domain-containing protein</fullName>
    </recommendedName>
</protein>
<dbReference type="InterPro" id="IPR035992">
    <property type="entry name" value="Ricin_B-like_lectins"/>
</dbReference>
<dbReference type="PROSITE" id="PS50231">
    <property type="entry name" value="RICIN_B_LECTIN"/>
    <property type="match status" value="1"/>
</dbReference>
<evidence type="ECO:0000313" key="3">
    <source>
        <dbReference type="Proteomes" id="UP000288216"/>
    </source>
</evidence>
<dbReference type="EMBL" id="BFAA01016845">
    <property type="protein sequence ID" value="GCB77563.1"/>
    <property type="molecule type" value="Genomic_DNA"/>
</dbReference>
<dbReference type="InterPro" id="IPR000772">
    <property type="entry name" value="Ricin_B_lectin"/>
</dbReference>
<evidence type="ECO:0000313" key="2">
    <source>
        <dbReference type="EMBL" id="GCB77563.1"/>
    </source>
</evidence>
<dbReference type="Proteomes" id="UP000288216">
    <property type="component" value="Unassembled WGS sequence"/>
</dbReference>
<dbReference type="OrthoDB" id="5988548at2759"/>
<name>A0A401PWY4_SCYTO</name>
<dbReference type="AlphaFoldDB" id="A0A401PWY4"/>
<comment type="caution">
    <text evidence="2">The sequence shown here is derived from an EMBL/GenBank/DDBJ whole genome shotgun (WGS) entry which is preliminary data.</text>
</comment>
<dbReference type="CDD" id="cd23440">
    <property type="entry name" value="beta-trefoil_Ricin_GALNT11"/>
    <property type="match status" value="1"/>
</dbReference>
<gene>
    <name evidence="2" type="ORF">scyTo_0020590</name>
</gene>
<dbReference type="Pfam" id="PF00652">
    <property type="entry name" value="Ricin_B_lectin"/>
    <property type="match status" value="1"/>
</dbReference>
<feature type="domain" description="Ricin B lectin" evidence="1">
    <location>
        <begin position="35"/>
        <end position="162"/>
    </location>
</feature>
<dbReference type="SMART" id="SM00458">
    <property type="entry name" value="RICIN"/>
    <property type="match status" value="1"/>
</dbReference>